<dbReference type="InterPro" id="IPR036866">
    <property type="entry name" value="RibonucZ/Hydroxyglut_hydro"/>
</dbReference>
<dbReference type="SMART" id="SM00849">
    <property type="entry name" value="Lactamase_B"/>
    <property type="match status" value="1"/>
</dbReference>
<organism evidence="8 9">
    <name type="scientific">Aliidiomarina soli</name>
    <dbReference type="NCBI Taxonomy" id="1928574"/>
    <lineage>
        <taxon>Bacteria</taxon>
        <taxon>Pseudomonadati</taxon>
        <taxon>Pseudomonadota</taxon>
        <taxon>Gammaproteobacteria</taxon>
        <taxon>Alteromonadales</taxon>
        <taxon>Idiomarinaceae</taxon>
        <taxon>Aliidiomarina</taxon>
    </lineage>
</organism>
<evidence type="ECO:0000313" key="9">
    <source>
        <dbReference type="Proteomes" id="UP000287823"/>
    </source>
</evidence>
<proteinExistence type="predicted"/>
<feature type="transmembrane region" description="Helical" evidence="6">
    <location>
        <begin position="342"/>
        <end position="358"/>
    </location>
</feature>
<dbReference type="InterPro" id="IPR004797">
    <property type="entry name" value="Competence_ComEC/Rec2"/>
</dbReference>
<dbReference type="RefSeq" id="WP_126798945.1">
    <property type="nucleotide sequence ID" value="NZ_PIPO01000003.1"/>
</dbReference>
<keyword evidence="9" id="KW-1185">Reference proteome</keyword>
<dbReference type="SUPFAM" id="SSF56281">
    <property type="entry name" value="Metallo-hydrolase/oxidoreductase"/>
    <property type="match status" value="1"/>
</dbReference>
<dbReference type="PANTHER" id="PTHR30619:SF1">
    <property type="entry name" value="RECOMBINATION PROTEIN 2"/>
    <property type="match status" value="1"/>
</dbReference>
<evidence type="ECO:0000256" key="6">
    <source>
        <dbReference type="SAM" id="Phobius"/>
    </source>
</evidence>
<dbReference type="Proteomes" id="UP000287823">
    <property type="component" value="Unassembled WGS sequence"/>
</dbReference>
<dbReference type="InterPro" id="IPR004477">
    <property type="entry name" value="ComEC_N"/>
</dbReference>
<dbReference type="AlphaFoldDB" id="A0A432WHJ0"/>
<dbReference type="NCBIfam" id="TIGR00360">
    <property type="entry name" value="ComEC_N-term"/>
    <property type="match status" value="1"/>
</dbReference>
<evidence type="ECO:0000256" key="4">
    <source>
        <dbReference type="ARBA" id="ARBA00022989"/>
    </source>
</evidence>
<gene>
    <name evidence="8" type="ORF">CWE14_08355</name>
</gene>
<dbReference type="Pfam" id="PF00753">
    <property type="entry name" value="Lactamase_B"/>
    <property type="match status" value="1"/>
</dbReference>
<keyword evidence="2" id="KW-1003">Cell membrane</keyword>
<keyword evidence="3 6" id="KW-0812">Transmembrane</keyword>
<feature type="transmembrane region" description="Helical" evidence="6">
    <location>
        <begin position="514"/>
        <end position="534"/>
    </location>
</feature>
<reference evidence="8 9" key="1">
    <citation type="journal article" date="2011" name="Front. Microbiol.">
        <title>Genomic signatures of strain selection and enhancement in Bacillus atrophaeus var. globigii, a historical biowarfare simulant.</title>
        <authorList>
            <person name="Gibbons H.S."/>
            <person name="Broomall S.M."/>
            <person name="McNew L.A."/>
            <person name="Daligault H."/>
            <person name="Chapman C."/>
            <person name="Bruce D."/>
            <person name="Karavis M."/>
            <person name="Krepps M."/>
            <person name="McGregor P.A."/>
            <person name="Hong C."/>
            <person name="Park K.H."/>
            <person name="Akmal A."/>
            <person name="Feldman A."/>
            <person name="Lin J.S."/>
            <person name="Chang W.E."/>
            <person name="Higgs B.W."/>
            <person name="Demirev P."/>
            <person name="Lindquist J."/>
            <person name="Liem A."/>
            <person name="Fochler E."/>
            <person name="Read T.D."/>
            <person name="Tapia R."/>
            <person name="Johnson S."/>
            <person name="Bishop-Lilly K.A."/>
            <person name="Detter C."/>
            <person name="Han C."/>
            <person name="Sozhamannan S."/>
            <person name="Rosenzweig C.N."/>
            <person name="Skowronski E.W."/>
        </authorList>
    </citation>
    <scope>NUCLEOTIDE SEQUENCE [LARGE SCALE GENOMIC DNA]</scope>
    <source>
        <strain evidence="8 9">Y4G10-17</strain>
    </source>
</reference>
<dbReference type="GO" id="GO:0005886">
    <property type="term" value="C:plasma membrane"/>
    <property type="evidence" value="ECO:0007669"/>
    <property type="project" value="UniProtKB-SubCell"/>
</dbReference>
<dbReference type="Gene3D" id="3.60.15.10">
    <property type="entry name" value="Ribonuclease Z/Hydroxyacylglutathione hydrolase-like"/>
    <property type="match status" value="1"/>
</dbReference>
<feature type="transmembrane region" description="Helical" evidence="6">
    <location>
        <begin position="282"/>
        <end position="304"/>
    </location>
</feature>
<evidence type="ECO:0000313" key="8">
    <source>
        <dbReference type="EMBL" id="RUO33225.1"/>
    </source>
</evidence>
<dbReference type="InterPro" id="IPR052159">
    <property type="entry name" value="Competence_DNA_uptake"/>
</dbReference>
<dbReference type="Pfam" id="PF03772">
    <property type="entry name" value="Competence"/>
    <property type="match status" value="1"/>
</dbReference>
<dbReference type="GO" id="GO:0030420">
    <property type="term" value="P:establishment of competence for transformation"/>
    <property type="evidence" value="ECO:0007669"/>
    <property type="project" value="InterPro"/>
</dbReference>
<feature type="transmembrane region" description="Helical" evidence="6">
    <location>
        <begin position="432"/>
        <end position="454"/>
    </location>
</feature>
<feature type="transmembrane region" description="Helical" evidence="6">
    <location>
        <begin position="54"/>
        <end position="74"/>
    </location>
</feature>
<feature type="transmembrane region" description="Helical" evidence="6">
    <location>
        <begin position="485"/>
        <end position="507"/>
    </location>
</feature>
<evidence type="ECO:0000256" key="3">
    <source>
        <dbReference type="ARBA" id="ARBA00022692"/>
    </source>
</evidence>
<keyword evidence="5 6" id="KW-0472">Membrane</keyword>
<feature type="domain" description="Metallo-beta-lactamase" evidence="7">
    <location>
        <begin position="550"/>
        <end position="734"/>
    </location>
</feature>
<dbReference type="Pfam" id="PF13567">
    <property type="entry name" value="DUF4131"/>
    <property type="match status" value="1"/>
</dbReference>
<keyword evidence="4 6" id="KW-1133">Transmembrane helix</keyword>
<protein>
    <submittedName>
        <fullName evidence="8">DNA internalization-related competence protein ComEC/Rec2</fullName>
    </submittedName>
</protein>
<sequence length="797" mass="89486">MDWWFTGVLLGTLSSAWLQPDWALWPWTLLSIALFCWLKSPLVAVSGSETRHLTWLRSLLIVTLGLLCGIQWSLINGKAAQSWNLPVKDYRQPLSIDLRVDSIVEENELRWRFTGRLLQGPADWPQAQPGPQPRIQLDWYEAQGPVPRLGEHWRFEVRLRPAVSSLNQGAFNYQAYLFRHGVRATGYITAGSRLSAASSANAGARQSLYDQFSARRSELVHADVLMALVLAERQWISQQKWQLLQQTGVAHLMAISGLHLSMVFGFTFFLSRGILGFCLYRLPGAFSARLNILYLALLTAWLAALGYAMLAGFAVATLRALLLISLIIALRLGAKRLSSLRLLLRAVVLLLIFDPLAFLDAGFWLSVGAVAAIFSWLWRLPVPPVHGSLISRWRLGLIQLSRLEVMLTLMLLPLSVVFFQGVSWLAPLTNLIVVPVFSFAVLPLTLFAALLFPLAPTIATLCLQVSDSILQLVWSLLIWMQPMAWWPVAMPGLATLTVAGILCRYSLWSGQLQLLVLAACLTSLLLLYGRYSWWRESDPRLWLHMLDVGQGSALVIERAGRAMLVDSGPGFGIDGHLSDRVIIPFLRRRGLTPDALVLTHRHRDHTGGANALLAAYPKMTVLDTDGAYWPCQWGQQWLWQDVRLIALAPLPAAPADFSYGVNNESCVIHLSYRGTKVLLPGDIERIAEFRLVQRYGDRLQSDVLLVPHHGSNTSSHDLFLDAVKPQWALLSSGYLNRFNMPHAEVLERFNDAGVALYSSAEEGQVSMLWQPSEGQIAHWKVYTYRQHYGRFWFNQLP</sequence>
<dbReference type="CDD" id="cd07731">
    <property type="entry name" value="ComA-like_MBL-fold"/>
    <property type="match status" value="1"/>
</dbReference>
<evidence type="ECO:0000256" key="5">
    <source>
        <dbReference type="ARBA" id="ARBA00023136"/>
    </source>
</evidence>
<feature type="transmembrane region" description="Helical" evidence="6">
    <location>
        <begin position="28"/>
        <end position="47"/>
    </location>
</feature>
<evidence type="ECO:0000256" key="2">
    <source>
        <dbReference type="ARBA" id="ARBA00022475"/>
    </source>
</evidence>
<dbReference type="EMBL" id="PIPO01000003">
    <property type="protein sequence ID" value="RUO33225.1"/>
    <property type="molecule type" value="Genomic_DNA"/>
</dbReference>
<comment type="subcellular location">
    <subcellularLocation>
        <location evidence="1">Cell membrane</location>
        <topology evidence="1">Multi-pass membrane protein</topology>
    </subcellularLocation>
</comment>
<dbReference type="PANTHER" id="PTHR30619">
    <property type="entry name" value="DNA INTERNALIZATION/COMPETENCE PROTEIN COMEC/REC2"/>
    <property type="match status" value="1"/>
</dbReference>
<name>A0A432WHJ0_9GAMM</name>
<feature type="transmembrane region" description="Helical" evidence="6">
    <location>
        <begin position="310"/>
        <end position="330"/>
    </location>
</feature>
<evidence type="ECO:0000256" key="1">
    <source>
        <dbReference type="ARBA" id="ARBA00004651"/>
    </source>
</evidence>
<feature type="transmembrane region" description="Helical" evidence="6">
    <location>
        <begin position="249"/>
        <end position="270"/>
    </location>
</feature>
<evidence type="ECO:0000259" key="7">
    <source>
        <dbReference type="SMART" id="SM00849"/>
    </source>
</evidence>
<dbReference type="NCBIfam" id="TIGR00361">
    <property type="entry name" value="ComEC_Rec2"/>
    <property type="match status" value="1"/>
</dbReference>
<accession>A0A432WHJ0</accession>
<dbReference type="InterPro" id="IPR035681">
    <property type="entry name" value="ComA-like_MBL"/>
</dbReference>
<dbReference type="InterPro" id="IPR001279">
    <property type="entry name" value="Metallo-B-lactamas"/>
</dbReference>
<dbReference type="InterPro" id="IPR025405">
    <property type="entry name" value="DUF4131"/>
</dbReference>
<comment type="caution">
    <text evidence="8">The sequence shown here is derived from an EMBL/GenBank/DDBJ whole genome shotgun (WGS) entry which is preliminary data.</text>
</comment>
<feature type="transmembrane region" description="Helical" evidence="6">
    <location>
        <begin position="403"/>
        <end position="426"/>
    </location>
</feature>